<reference evidence="3 4" key="1">
    <citation type="submission" date="2018-09" db="EMBL/GenBank/DDBJ databases">
        <title>Murine metabolic-syndrome-specific gut microbial biobank.</title>
        <authorList>
            <person name="Liu C."/>
        </authorList>
    </citation>
    <scope>NUCLEOTIDE SEQUENCE [LARGE SCALE GENOMIC DNA]</scope>
    <source>
        <strain evidence="3 4">0.1xD8-82</strain>
    </source>
</reference>
<keyword evidence="4" id="KW-1185">Reference proteome</keyword>
<feature type="domain" description="Capsule synthesis protein CapA" evidence="2">
    <location>
        <begin position="200"/>
        <end position="467"/>
    </location>
</feature>
<comment type="caution">
    <text evidence="3">The sequence shown here is derived from an EMBL/GenBank/DDBJ whole genome shotgun (WGS) entry which is preliminary data.</text>
</comment>
<proteinExistence type="inferred from homology"/>
<dbReference type="Pfam" id="PF09587">
    <property type="entry name" value="PGA_cap"/>
    <property type="match status" value="2"/>
</dbReference>
<dbReference type="RefSeq" id="WP_120466124.1">
    <property type="nucleotide sequence ID" value="NZ_RAYQ01000001.1"/>
</dbReference>
<accession>A0A3A9AS83</accession>
<dbReference type="InterPro" id="IPR029052">
    <property type="entry name" value="Metallo-depent_PP-like"/>
</dbReference>
<evidence type="ECO:0000259" key="2">
    <source>
        <dbReference type="SMART" id="SM00854"/>
    </source>
</evidence>
<dbReference type="InterPro" id="IPR019079">
    <property type="entry name" value="Capsule_synth_CapA"/>
</dbReference>
<dbReference type="Proteomes" id="UP000280696">
    <property type="component" value="Unassembled WGS sequence"/>
</dbReference>
<dbReference type="AlphaFoldDB" id="A0A3A9AS83"/>
<dbReference type="SMART" id="SM00854">
    <property type="entry name" value="PGA_cap"/>
    <property type="match status" value="1"/>
</dbReference>
<evidence type="ECO:0000256" key="1">
    <source>
        <dbReference type="ARBA" id="ARBA00005662"/>
    </source>
</evidence>
<gene>
    <name evidence="3" type="ORF">D7V94_01645</name>
</gene>
<protein>
    <submittedName>
        <fullName evidence="3">CapA family protein</fullName>
    </submittedName>
</protein>
<comment type="similarity">
    <text evidence="1">Belongs to the CapA family.</text>
</comment>
<sequence>MKNEYHIKKILVTIMALACVGAVFGLAGDILCAKGILLPKWVQWESGTYYASPVSCQIELTHKSVSILHDGDVIWTSPDEVKVQQVLSCDIDGDEDDELVLLCWKKGRFGSYKPFWVEKDAPVWSQHVFVYEYEAGEIVPKWMSSYLGQNVSHIEAGEGKGKEGAESAFPIRLLLTDTEGLITSWIWDSWGFKKEDTEVSFAVFGDNLIHESIYTYGLHHGGSFDFLFENVKDLISDSDISVINQETPFTDNPSLYSDYPRFGTPLSVGQAIADAGFDLVTCATNHALDQGEHGICVTKDFFDSRNILCLGIDPKGDSLGDCRPCDAYPYGDISPTDEQSRQTYDILEKKGIRFALFNYSYGTNGIKIPEDNPHMVHLLDREEEIKSDIKQAKAETDFVIVFVHWGTENSSQTDEFQQKWAQIFLGSGVDVVIGTHPHVLQPFEMLTDGNGHQMLVYYSIGNFVSAQPEKSCVKGGVARFTVSLSSAGYKVTDYTLLPLTIIREDDGRYTVKPKAP</sequence>
<dbReference type="SUPFAM" id="SSF56300">
    <property type="entry name" value="Metallo-dependent phosphatases"/>
    <property type="match status" value="1"/>
</dbReference>
<dbReference type="CDD" id="cd07381">
    <property type="entry name" value="MPP_CapA"/>
    <property type="match status" value="1"/>
</dbReference>
<organism evidence="3 4">
    <name type="scientific">Parablautia intestinalis</name>
    <dbReference type="NCBI Taxonomy" id="2320100"/>
    <lineage>
        <taxon>Bacteria</taxon>
        <taxon>Bacillati</taxon>
        <taxon>Bacillota</taxon>
        <taxon>Clostridia</taxon>
        <taxon>Lachnospirales</taxon>
        <taxon>Lachnospiraceae</taxon>
        <taxon>Parablautia</taxon>
    </lineage>
</organism>
<evidence type="ECO:0000313" key="4">
    <source>
        <dbReference type="Proteomes" id="UP000280696"/>
    </source>
</evidence>
<dbReference type="InterPro" id="IPR052169">
    <property type="entry name" value="CW_Biosynth-Accessory"/>
</dbReference>
<dbReference type="EMBL" id="RAYQ01000001">
    <property type="protein sequence ID" value="RKI94278.1"/>
    <property type="molecule type" value="Genomic_DNA"/>
</dbReference>
<dbReference type="Gene3D" id="3.60.21.10">
    <property type="match status" value="1"/>
</dbReference>
<dbReference type="PANTHER" id="PTHR33393">
    <property type="entry name" value="POLYGLUTAMINE SYNTHESIS ACCESSORY PROTEIN RV0574C-RELATED"/>
    <property type="match status" value="1"/>
</dbReference>
<dbReference type="PANTHER" id="PTHR33393:SF12">
    <property type="entry name" value="CAPSULE BIOSYNTHESIS PROTEIN CAPA"/>
    <property type="match status" value="1"/>
</dbReference>
<dbReference type="OrthoDB" id="9810906at2"/>
<name>A0A3A9AS83_9FIRM</name>
<evidence type="ECO:0000313" key="3">
    <source>
        <dbReference type="EMBL" id="RKI94278.1"/>
    </source>
</evidence>